<accession>A0A2R5L5N8</accession>
<feature type="chain" id="PRO_5015350388" evidence="1">
    <location>
        <begin position="26"/>
        <end position="73"/>
    </location>
</feature>
<reference evidence="2" key="1">
    <citation type="submission" date="2018-03" db="EMBL/GenBank/DDBJ databases">
        <title>The relapsing fever spirochete Borrelia turicatae persists in the highly oxidative environment of its soft-bodied tick vector.</title>
        <authorList>
            <person name="Bourret T.J."/>
            <person name="Boyle W.K."/>
            <person name="Valenzuela J.G."/>
            <person name="Oliveira F."/>
            <person name="Lopez J.E."/>
        </authorList>
    </citation>
    <scope>NUCLEOTIDE SEQUENCE</scope>
    <source>
        <strain evidence="2">Kansas strain/isolate</strain>
        <tissue evidence="2">Salivary glands</tissue>
    </source>
</reference>
<sequence length="73" mass="7744">MKLFMIGTLLALIIVVQMLGGGTQGAAVEEHMWVEGRAACQAYRCSGSECGPGCFCAGAFGTNYNTCKRYDGK</sequence>
<protein>
    <submittedName>
        <fullName evidence="2">Putative salivary secreted protein</fullName>
    </submittedName>
</protein>
<proteinExistence type="predicted"/>
<evidence type="ECO:0000256" key="1">
    <source>
        <dbReference type="SAM" id="SignalP"/>
    </source>
</evidence>
<keyword evidence="1" id="KW-0732">Signal</keyword>
<feature type="signal peptide" evidence="1">
    <location>
        <begin position="1"/>
        <end position="25"/>
    </location>
</feature>
<dbReference type="EMBL" id="GGLE01000676">
    <property type="protein sequence ID" value="MBY04802.1"/>
    <property type="molecule type" value="Transcribed_RNA"/>
</dbReference>
<evidence type="ECO:0000313" key="2">
    <source>
        <dbReference type="EMBL" id="MBY04802.1"/>
    </source>
</evidence>
<name>A0A2R5L5N8_9ACAR</name>
<dbReference type="AlphaFoldDB" id="A0A2R5L5N8"/>
<organism evidence="2">
    <name type="scientific">Ornithodoros turicata</name>
    <dbReference type="NCBI Taxonomy" id="34597"/>
    <lineage>
        <taxon>Eukaryota</taxon>
        <taxon>Metazoa</taxon>
        <taxon>Ecdysozoa</taxon>
        <taxon>Arthropoda</taxon>
        <taxon>Chelicerata</taxon>
        <taxon>Arachnida</taxon>
        <taxon>Acari</taxon>
        <taxon>Parasitiformes</taxon>
        <taxon>Ixodida</taxon>
        <taxon>Ixodoidea</taxon>
        <taxon>Argasidae</taxon>
        <taxon>Ornithodorinae</taxon>
        <taxon>Ornithodoros</taxon>
    </lineage>
</organism>